<protein>
    <submittedName>
        <fullName evidence="1">Uncharacterized protein</fullName>
    </submittedName>
</protein>
<reference evidence="1 2" key="1">
    <citation type="submission" date="2018-02" db="EMBL/GenBank/DDBJ databases">
        <title>Complete genome of Nitrosopumilus ureaphilus PS0.</title>
        <authorList>
            <person name="Qin W."/>
            <person name="Zheng Y."/>
            <person name="Stahl D.A."/>
        </authorList>
    </citation>
    <scope>NUCLEOTIDE SEQUENCE [LARGE SCALE GENOMIC DNA]</scope>
    <source>
        <strain evidence="1 2">PS0</strain>
    </source>
</reference>
<dbReference type="EMBL" id="CP026995">
    <property type="protein sequence ID" value="QLH07278.1"/>
    <property type="molecule type" value="Genomic_DNA"/>
</dbReference>
<dbReference type="AlphaFoldDB" id="A0A7D5R7N0"/>
<evidence type="ECO:0000313" key="2">
    <source>
        <dbReference type="Proteomes" id="UP000509478"/>
    </source>
</evidence>
<organism evidence="1 2">
    <name type="scientific">Nitrosopumilus ureiphilus</name>
    <dbReference type="NCBI Taxonomy" id="1470067"/>
    <lineage>
        <taxon>Archaea</taxon>
        <taxon>Nitrososphaerota</taxon>
        <taxon>Nitrososphaeria</taxon>
        <taxon>Nitrosopumilales</taxon>
        <taxon>Nitrosopumilaceae</taxon>
        <taxon>Nitrosopumilus</taxon>
    </lineage>
</organism>
<sequence>MQFVLKLCVSYIRLLEKNLVILIQHKRSRSPFVTKCFFLFINIIGNFLTDTINFQGIYRIVYFNNQKLWIDLLLESRNDLRQKFSIKKRHSAVSI</sequence>
<dbReference type="KEGG" id="nue:C5F50_09450"/>
<evidence type="ECO:0000313" key="1">
    <source>
        <dbReference type="EMBL" id="QLH07278.1"/>
    </source>
</evidence>
<gene>
    <name evidence="1" type="ORF">C5F50_09450</name>
</gene>
<name>A0A7D5R7N0_9ARCH</name>
<dbReference type="Proteomes" id="UP000509478">
    <property type="component" value="Chromosome"/>
</dbReference>
<accession>A0A7D5R7N0</accession>
<proteinExistence type="predicted"/>
<keyword evidence="2" id="KW-1185">Reference proteome</keyword>